<comment type="caution">
    <text evidence="2">The sequence shown here is derived from an EMBL/GenBank/DDBJ whole genome shotgun (WGS) entry which is preliminary data.</text>
</comment>
<feature type="compositionally biased region" description="Low complexity" evidence="1">
    <location>
        <begin position="7"/>
        <end position="20"/>
    </location>
</feature>
<dbReference type="Proteomes" id="UP001367508">
    <property type="component" value="Unassembled WGS sequence"/>
</dbReference>
<dbReference type="AlphaFoldDB" id="A0AAN9QD77"/>
<evidence type="ECO:0000313" key="3">
    <source>
        <dbReference type="Proteomes" id="UP001367508"/>
    </source>
</evidence>
<keyword evidence="3" id="KW-1185">Reference proteome</keyword>
<protein>
    <submittedName>
        <fullName evidence="2">Uncharacterized protein</fullName>
    </submittedName>
</protein>
<evidence type="ECO:0000313" key="2">
    <source>
        <dbReference type="EMBL" id="KAK7330784.1"/>
    </source>
</evidence>
<proteinExistence type="predicted"/>
<sequence>MIGYLRSTPTPTPSSAPHHTTPHPFSYALSLLTRASLTLTFPTLAPIIPRHGVPIALALSPFHYNRPSICFAVLPNRSDFPLLPQGGGVFRDYCLKLPSPPIGKVRSESERAVASWLPA</sequence>
<reference evidence="2 3" key="1">
    <citation type="submission" date="2024-01" db="EMBL/GenBank/DDBJ databases">
        <title>The genomes of 5 underutilized Papilionoideae crops provide insights into root nodulation and disease resistanc.</title>
        <authorList>
            <person name="Jiang F."/>
        </authorList>
    </citation>
    <scope>NUCLEOTIDE SEQUENCE [LARGE SCALE GENOMIC DNA]</scope>
    <source>
        <strain evidence="2">LVBAO_FW01</strain>
        <tissue evidence="2">Leaves</tissue>
    </source>
</reference>
<gene>
    <name evidence="2" type="ORF">VNO77_24984</name>
</gene>
<organism evidence="2 3">
    <name type="scientific">Canavalia gladiata</name>
    <name type="common">Sword bean</name>
    <name type="synonym">Dolichos gladiatus</name>
    <dbReference type="NCBI Taxonomy" id="3824"/>
    <lineage>
        <taxon>Eukaryota</taxon>
        <taxon>Viridiplantae</taxon>
        <taxon>Streptophyta</taxon>
        <taxon>Embryophyta</taxon>
        <taxon>Tracheophyta</taxon>
        <taxon>Spermatophyta</taxon>
        <taxon>Magnoliopsida</taxon>
        <taxon>eudicotyledons</taxon>
        <taxon>Gunneridae</taxon>
        <taxon>Pentapetalae</taxon>
        <taxon>rosids</taxon>
        <taxon>fabids</taxon>
        <taxon>Fabales</taxon>
        <taxon>Fabaceae</taxon>
        <taxon>Papilionoideae</taxon>
        <taxon>50 kb inversion clade</taxon>
        <taxon>NPAAA clade</taxon>
        <taxon>indigoferoid/millettioid clade</taxon>
        <taxon>Phaseoleae</taxon>
        <taxon>Canavalia</taxon>
    </lineage>
</organism>
<name>A0AAN9QD77_CANGL</name>
<dbReference type="EMBL" id="JAYMYQ010000005">
    <property type="protein sequence ID" value="KAK7330784.1"/>
    <property type="molecule type" value="Genomic_DNA"/>
</dbReference>
<evidence type="ECO:0000256" key="1">
    <source>
        <dbReference type="SAM" id="MobiDB-lite"/>
    </source>
</evidence>
<feature type="region of interest" description="Disordered" evidence="1">
    <location>
        <begin position="1"/>
        <end position="20"/>
    </location>
</feature>
<accession>A0AAN9QD77</accession>